<feature type="active site" description="Proton acceptor" evidence="10">
    <location>
        <position position="156"/>
    </location>
</feature>
<dbReference type="Gene3D" id="3.40.50.720">
    <property type="entry name" value="NAD(P)-binding Rossmann-like Domain"/>
    <property type="match status" value="1"/>
</dbReference>
<dbReference type="PRINTS" id="PR00081">
    <property type="entry name" value="GDHRDH"/>
</dbReference>
<dbReference type="eggNOG" id="COG1028">
    <property type="taxonomic scope" value="Bacteria"/>
</dbReference>
<sequence>MKLLQGKVAIVTGGSRGIGRAIALEMARQGADVAFTGRSLNENTESLENELKALGVKAKAYATDAGDFKAAHDFVDEVMKEFGKVDILVNNAGITKDTLMMRMTEEQWDDVIDVNLKSVFNLSHAITPVMMRARQGSIINISSVVGVTGNAGQANYAASKAGVIGLTKSLAKELGSRGIRVNAIAPGFIETDMTAVLDPKVVEDWVKTIPLRRGGRPEDVASTVTFLAADSSAYITGQVINVCGGMVM</sequence>
<dbReference type="EMBL" id="FUWL01000013">
    <property type="protein sequence ID" value="SJZ67076.1"/>
    <property type="molecule type" value="Genomic_DNA"/>
</dbReference>
<evidence type="ECO:0000256" key="11">
    <source>
        <dbReference type="PIRSR" id="PIRSR611284-2"/>
    </source>
</evidence>
<dbReference type="GO" id="GO:0004316">
    <property type="term" value="F:3-oxoacyl-[acyl-carrier-protein] reductase (NADPH) activity"/>
    <property type="evidence" value="ECO:0007669"/>
    <property type="project" value="UniProtKB-UniRule"/>
</dbReference>
<dbReference type="Proteomes" id="UP000030125">
    <property type="component" value="Unassembled WGS sequence"/>
</dbReference>
<dbReference type="InterPro" id="IPR036291">
    <property type="entry name" value="NAD(P)-bd_dom_sf"/>
</dbReference>
<feature type="binding site" evidence="11">
    <location>
        <position position="189"/>
    </location>
    <ligand>
        <name>NADP(+)</name>
        <dbReference type="ChEBI" id="CHEBI:58349"/>
    </ligand>
</feature>
<dbReference type="InterPro" id="IPR020904">
    <property type="entry name" value="Sc_DH/Rdtase_CS"/>
</dbReference>
<dbReference type="Proteomes" id="UP000189956">
    <property type="component" value="Unassembled WGS sequence"/>
</dbReference>
<reference evidence="14 16" key="1">
    <citation type="submission" date="2014-08" db="EMBL/GenBank/DDBJ databases">
        <title>Porphyromonas cangingivalis strain:COT-109_OH1386 Genome sequencing.</title>
        <authorList>
            <person name="Wallis C."/>
            <person name="Deusch O."/>
            <person name="O'Flynn C."/>
            <person name="Davis I."/>
            <person name="Jospin G."/>
            <person name="Darling A.E."/>
            <person name="Coil D.A."/>
            <person name="Alexiev A."/>
            <person name="Horsfall A."/>
            <person name="Kirkwood N."/>
            <person name="Harris S."/>
            <person name="Eisen J.A."/>
        </authorList>
    </citation>
    <scope>NUCLEOTIDE SEQUENCE [LARGE SCALE GENOMIC DNA]</scope>
    <source>
        <strain evidence="16">COT-109 OH1386</strain>
        <strain evidence="14">COT-109_OH1386</strain>
    </source>
</reference>
<dbReference type="NCBIfam" id="NF009466">
    <property type="entry name" value="PRK12826.1-2"/>
    <property type="match status" value="1"/>
</dbReference>
<dbReference type="PANTHER" id="PTHR42879:SF2">
    <property type="entry name" value="3-OXOACYL-[ACYL-CARRIER-PROTEIN] REDUCTASE FABG"/>
    <property type="match status" value="1"/>
</dbReference>
<dbReference type="UniPathway" id="UPA00094"/>
<dbReference type="PANTHER" id="PTHR42879">
    <property type="entry name" value="3-OXOACYL-(ACYL-CARRIER-PROTEIN) REDUCTASE"/>
    <property type="match status" value="1"/>
</dbReference>
<dbReference type="PRINTS" id="PR00080">
    <property type="entry name" value="SDRFAMILY"/>
</dbReference>
<dbReference type="EC" id="1.1.1.100" evidence="3 12"/>
<comment type="catalytic activity">
    <reaction evidence="12">
        <text>a (3R)-hydroxyacyl-[ACP] + NADP(+) = a 3-oxoacyl-[ACP] + NADPH + H(+)</text>
        <dbReference type="Rhea" id="RHEA:17397"/>
        <dbReference type="Rhea" id="RHEA-COMP:9916"/>
        <dbReference type="Rhea" id="RHEA-COMP:9945"/>
        <dbReference type="ChEBI" id="CHEBI:15378"/>
        <dbReference type="ChEBI" id="CHEBI:57783"/>
        <dbReference type="ChEBI" id="CHEBI:58349"/>
        <dbReference type="ChEBI" id="CHEBI:78776"/>
        <dbReference type="ChEBI" id="CHEBI:78827"/>
        <dbReference type="EC" id="1.1.1.100"/>
    </reaction>
</comment>
<comment type="function">
    <text evidence="12">Catalyzes the NADPH-dependent reduction of beta-ketoacyl-ACP substrates to beta-hydroxyacyl-ACP products, the first reductive step in the elongation cycle of fatty acid biosynthesis.</text>
</comment>
<evidence type="ECO:0000259" key="13">
    <source>
        <dbReference type="SMART" id="SM00822"/>
    </source>
</evidence>
<evidence type="ECO:0000256" key="10">
    <source>
        <dbReference type="PIRSR" id="PIRSR611284-1"/>
    </source>
</evidence>
<evidence type="ECO:0000256" key="12">
    <source>
        <dbReference type="RuleBase" id="RU366074"/>
    </source>
</evidence>
<evidence type="ECO:0000256" key="9">
    <source>
        <dbReference type="ARBA" id="ARBA00023160"/>
    </source>
</evidence>
<evidence type="ECO:0000256" key="3">
    <source>
        <dbReference type="ARBA" id="ARBA00012948"/>
    </source>
</evidence>
<evidence type="ECO:0000256" key="4">
    <source>
        <dbReference type="ARBA" id="ARBA00022516"/>
    </source>
</evidence>
<evidence type="ECO:0000256" key="1">
    <source>
        <dbReference type="ARBA" id="ARBA00005194"/>
    </source>
</evidence>
<evidence type="ECO:0000256" key="8">
    <source>
        <dbReference type="ARBA" id="ARBA00023098"/>
    </source>
</evidence>
<dbReference type="CDD" id="cd05333">
    <property type="entry name" value="BKR_SDR_c"/>
    <property type="match status" value="1"/>
</dbReference>
<reference evidence="15 17" key="2">
    <citation type="submission" date="2017-02" db="EMBL/GenBank/DDBJ databases">
        <authorList>
            <person name="Peterson S.W."/>
        </authorList>
    </citation>
    <scope>NUCLEOTIDE SEQUENCE [LARGE SCALE GENOMIC DNA]</scope>
    <source>
        <strain evidence="15 17">ATCC 700135</strain>
    </source>
</reference>
<evidence type="ECO:0000256" key="6">
    <source>
        <dbReference type="ARBA" id="ARBA00022857"/>
    </source>
</evidence>
<evidence type="ECO:0000256" key="2">
    <source>
        <dbReference type="ARBA" id="ARBA00006484"/>
    </source>
</evidence>
<evidence type="ECO:0000313" key="16">
    <source>
        <dbReference type="Proteomes" id="UP000030125"/>
    </source>
</evidence>
<keyword evidence="8 12" id="KW-0443">Lipid metabolism</keyword>
<dbReference type="NCBIfam" id="TIGR01830">
    <property type="entry name" value="3oxo_ACP_reduc"/>
    <property type="match status" value="1"/>
</dbReference>
<dbReference type="EMBL" id="JQJD01000023">
    <property type="protein sequence ID" value="KGN81740.1"/>
    <property type="molecule type" value="Genomic_DNA"/>
</dbReference>
<dbReference type="Pfam" id="PF13561">
    <property type="entry name" value="adh_short_C2"/>
    <property type="match status" value="1"/>
</dbReference>
<dbReference type="GO" id="GO:0030497">
    <property type="term" value="P:fatty acid elongation"/>
    <property type="evidence" value="ECO:0007669"/>
    <property type="project" value="UniProtKB-ARBA"/>
</dbReference>
<dbReference type="SMART" id="SM00822">
    <property type="entry name" value="PKS_KR"/>
    <property type="match status" value="1"/>
</dbReference>
<protein>
    <recommendedName>
        <fullName evidence="3 12">3-oxoacyl-[acyl-carrier-protein] reductase</fullName>
        <ecNumber evidence="3 12">1.1.1.100</ecNumber>
    </recommendedName>
</protein>
<dbReference type="RefSeq" id="WP_025838799.1">
    <property type="nucleotide sequence ID" value="NZ_CALTZT010000003.1"/>
</dbReference>
<evidence type="ECO:0000256" key="7">
    <source>
        <dbReference type="ARBA" id="ARBA00023002"/>
    </source>
</evidence>
<dbReference type="InterPro" id="IPR057326">
    <property type="entry name" value="KR_dom"/>
</dbReference>
<dbReference type="NCBIfam" id="NF004197">
    <property type="entry name" value="PRK05653.1-1"/>
    <property type="match status" value="1"/>
</dbReference>
<keyword evidence="9 12" id="KW-0275">Fatty acid biosynthesis</keyword>
<dbReference type="FunFam" id="3.40.50.720:FF:000037">
    <property type="entry name" value="3-oxoacyl-[acyl-carrier-protein] reductase FabG"/>
    <property type="match status" value="1"/>
</dbReference>
<keyword evidence="6 11" id="KW-0521">NADP</keyword>
<dbReference type="PROSITE" id="PS00061">
    <property type="entry name" value="ADH_SHORT"/>
    <property type="match status" value="1"/>
</dbReference>
<dbReference type="STRING" id="36874.HQ34_07355"/>
<keyword evidence="5 12" id="KW-0276">Fatty acid metabolism</keyword>
<comment type="subunit">
    <text evidence="12">Homotetramer.</text>
</comment>
<comment type="pathway">
    <text evidence="1 12">Lipid metabolism; fatty acid biosynthesis.</text>
</comment>
<gene>
    <name evidence="14" type="ORF">HQ35_03615</name>
    <name evidence="15" type="ORF">SAMN02745205_01553</name>
</gene>
<dbReference type="OrthoDB" id="9788235at2"/>
<evidence type="ECO:0000313" key="14">
    <source>
        <dbReference type="EMBL" id="KGN81740.1"/>
    </source>
</evidence>
<feature type="binding site" evidence="11">
    <location>
        <begin position="156"/>
        <end position="160"/>
    </location>
    <ligand>
        <name>NADP(+)</name>
        <dbReference type="ChEBI" id="CHEBI:58349"/>
    </ligand>
</feature>
<keyword evidence="7 12" id="KW-0560">Oxidoreductase</keyword>
<proteinExistence type="inferred from homology"/>
<feature type="binding site" evidence="11">
    <location>
        <position position="91"/>
    </location>
    <ligand>
        <name>NADP(+)</name>
        <dbReference type="ChEBI" id="CHEBI:58349"/>
    </ligand>
</feature>
<dbReference type="AlphaFoldDB" id="A0A0A2EW56"/>
<evidence type="ECO:0000256" key="5">
    <source>
        <dbReference type="ARBA" id="ARBA00022832"/>
    </source>
</evidence>
<feature type="binding site" evidence="11">
    <location>
        <begin position="13"/>
        <end position="16"/>
    </location>
    <ligand>
        <name>NADP(+)</name>
        <dbReference type="ChEBI" id="CHEBI:58349"/>
    </ligand>
</feature>
<dbReference type="GO" id="GO:0051287">
    <property type="term" value="F:NAD binding"/>
    <property type="evidence" value="ECO:0007669"/>
    <property type="project" value="UniProtKB-UniRule"/>
</dbReference>
<keyword evidence="4 12" id="KW-0444">Lipid biosynthesis</keyword>
<keyword evidence="16" id="KW-1185">Reference proteome</keyword>
<evidence type="ECO:0000313" key="15">
    <source>
        <dbReference type="EMBL" id="SJZ67076.1"/>
    </source>
</evidence>
<accession>A0A0A2EW56</accession>
<dbReference type="InterPro" id="IPR050259">
    <property type="entry name" value="SDR"/>
</dbReference>
<dbReference type="InterPro" id="IPR011284">
    <property type="entry name" value="3oxo_ACP_reduc"/>
</dbReference>
<feature type="domain" description="Ketoreductase" evidence="13">
    <location>
        <begin position="7"/>
        <end position="187"/>
    </location>
</feature>
<comment type="similarity">
    <text evidence="2 12">Belongs to the short-chain dehydrogenases/reductases (SDR) family.</text>
</comment>
<dbReference type="SUPFAM" id="SSF51735">
    <property type="entry name" value="NAD(P)-binding Rossmann-fold domains"/>
    <property type="match status" value="1"/>
</dbReference>
<name>A0A0A2EW56_PORCN</name>
<dbReference type="InterPro" id="IPR002347">
    <property type="entry name" value="SDR_fam"/>
</dbReference>
<evidence type="ECO:0000313" key="17">
    <source>
        <dbReference type="Proteomes" id="UP000189956"/>
    </source>
</evidence>
<organism evidence="14 16">
    <name type="scientific">Porphyromonas cangingivalis</name>
    <dbReference type="NCBI Taxonomy" id="36874"/>
    <lineage>
        <taxon>Bacteria</taxon>
        <taxon>Pseudomonadati</taxon>
        <taxon>Bacteroidota</taxon>
        <taxon>Bacteroidia</taxon>
        <taxon>Bacteroidales</taxon>
        <taxon>Porphyromonadaceae</taxon>
        <taxon>Porphyromonas</taxon>
    </lineage>
</organism>
<dbReference type="NCBIfam" id="NF005559">
    <property type="entry name" value="PRK07231.1"/>
    <property type="match status" value="1"/>
</dbReference>